<evidence type="ECO:0000313" key="8">
    <source>
        <dbReference type="EMBL" id="OJJ48942.1"/>
    </source>
</evidence>
<gene>
    <name evidence="8" type="ORF">ASPZODRAFT_1359317</name>
</gene>
<feature type="compositionally biased region" description="Low complexity" evidence="6">
    <location>
        <begin position="1071"/>
        <end position="1091"/>
    </location>
</feature>
<feature type="region of interest" description="Disordered" evidence="6">
    <location>
        <begin position="1036"/>
        <end position="1204"/>
    </location>
</feature>
<dbReference type="Gene3D" id="3.40.395.10">
    <property type="entry name" value="Adenoviral Proteinase, Chain A"/>
    <property type="match status" value="1"/>
</dbReference>
<feature type="compositionally biased region" description="Polar residues" evidence="6">
    <location>
        <begin position="87"/>
        <end position="102"/>
    </location>
</feature>
<dbReference type="PANTHER" id="PTHR46896:SF3">
    <property type="entry name" value="FI06413P-RELATED"/>
    <property type="match status" value="1"/>
</dbReference>
<dbReference type="Proteomes" id="UP000184188">
    <property type="component" value="Unassembled WGS sequence"/>
</dbReference>
<evidence type="ECO:0000256" key="2">
    <source>
        <dbReference type="ARBA" id="ARBA00022553"/>
    </source>
</evidence>
<dbReference type="GO" id="GO:0070139">
    <property type="term" value="F:SUMO-specific endopeptidase activity"/>
    <property type="evidence" value="ECO:0007669"/>
    <property type="project" value="TreeGrafter"/>
</dbReference>
<evidence type="ECO:0000256" key="3">
    <source>
        <dbReference type="ARBA" id="ARBA00022670"/>
    </source>
</evidence>
<dbReference type="InterPro" id="IPR038765">
    <property type="entry name" value="Papain-like_cys_pep_sf"/>
</dbReference>
<feature type="region of interest" description="Disordered" evidence="6">
    <location>
        <begin position="523"/>
        <end position="617"/>
    </location>
</feature>
<proteinExistence type="inferred from homology"/>
<feature type="compositionally biased region" description="Polar residues" evidence="6">
    <location>
        <begin position="139"/>
        <end position="151"/>
    </location>
</feature>
<dbReference type="SUPFAM" id="SSF54001">
    <property type="entry name" value="Cysteine proteinases"/>
    <property type="match status" value="1"/>
</dbReference>
<dbReference type="GO" id="GO:0005737">
    <property type="term" value="C:cytoplasm"/>
    <property type="evidence" value="ECO:0007669"/>
    <property type="project" value="TreeGrafter"/>
</dbReference>
<dbReference type="GeneID" id="34610405"/>
<dbReference type="OrthoDB" id="442460at2759"/>
<feature type="compositionally biased region" description="Basic and acidic residues" evidence="6">
    <location>
        <begin position="780"/>
        <end position="793"/>
    </location>
</feature>
<feature type="domain" description="Ubiquitin-like protease family profile" evidence="7">
    <location>
        <begin position="627"/>
        <end position="956"/>
    </location>
</feature>
<evidence type="ECO:0000259" key="7">
    <source>
        <dbReference type="PROSITE" id="PS50600"/>
    </source>
</evidence>
<evidence type="ECO:0000256" key="4">
    <source>
        <dbReference type="ARBA" id="ARBA00022786"/>
    </source>
</evidence>
<feature type="compositionally biased region" description="Low complexity" evidence="6">
    <location>
        <begin position="529"/>
        <end position="541"/>
    </location>
</feature>
<keyword evidence="9" id="KW-1185">Reference proteome</keyword>
<accession>A0A1L9SNW1</accession>
<evidence type="ECO:0000256" key="1">
    <source>
        <dbReference type="ARBA" id="ARBA00005234"/>
    </source>
</evidence>
<dbReference type="Pfam" id="PF02902">
    <property type="entry name" value="Peptidase_C48"/>
    <property type="match status" value="2"/>
</dbReference>
<dbReference type="GO" id="GO:0005634">
    <property type="term" value="C:nucleus"/>
    <property type="evidence" value="ECO:0007669"/>
    <property type="project" value="TreeGrafter"/>
</dbReference>
<feature type="compositionally biased region" description="Basic and acidic residues" evidence="6">
    <location>
        <begin position="841"/>
        <end position="862"/>
    </location>
</feature>
<feature type="region of interest" description="Disordered" evidence="6">
    <location>
        <begin position="248"/>
        <end position="354"/>
    </location>
</feature>
<feature type="region of interest" description="Disordered" evidence="6">
    <location>
        <begin position="1"/>
        <end position="167"/>
    </location>
</feature>
<dbReference type="VEuPathDB" id="FungiDB:ASPZODRAFT_1359317"/>
<dbReference type="GO" id="GO:0016926">
    <property type="term" value="P:protein desumoylation"/>
    <property type="evidence" value="ECO:0007669"/>
    <property type="project" value="TreeGrafter"/>
</dbReference>
<feature type="compositionally biased region" description="Polar residues" evidence="6">
    <location>
        <begin position="752"/>
        <end position="761"/>
    </location>
</feature>
<name>A0A1L9SNW1_9EURO</name>
<feature type="compositionally biased region" description="Basic residues" evidence="6">
    <location>
        <begin position="1175"/>
        <end position="1188"/>
    </location>
</feature>
<feature type="compositionally biased region" description="Basic and acidic residues" evidence="6">
    <location>
        <begin position="1036"/>
        <end position="1060"/>
    </location>
</feature>
<dbReference type="RefSeq" id="XP_022583452.1">
    <property type="nucleotide sequence ID" value="XM_022723940.1"/>
</dbReference>
<reference evidence="9" key="1">
    <citation type="journal article" date="2017" name="Genome Biol.">
        <title>Comparative genomics reveals high biological diversity and specific adaptations in the industrially and medically important fungal genus Aspergillus.</title>
        <authorList>
            <person name="de Vries R.P."/>
            <person name="Riley R."/>
            <person name="Wiebenga A."/>
            <person name="Aguilar-Osorio G."/>
            <person name="Amillis S."/>
            <person name="Uchima C.A."/>
            <person name="Anderluh G."/>
            <person name="Asadollahi M."/>
            <person name="Askin M."/>
            <person name="Barry K."/>
            <person name="Battaglia E."/>
            <person name="Bayram O."/>
            <person name="Benocci T."/>
            <person name="Braus-Stromeyer S.A."/>
            <person name="Caldana C."/>
            <person name="Canovas D."/>
            <person name="Cerqueira G.C."/>
            <person name="Chen F."/>
            <person name="Chen W."/>
            <person name="Choi C."/>
            <person name="Clum A."/>
            <person name="Dos Santos R.A."/>
            <person name="Damasio A.R."/>
            <person name="Diallinas G."/>
            <person name="Emri T."/>
            <person name="Fekete E."/>
            <person name="Flipphi M."/>
            <person name="Freyberg S."/>
            <person name="Gallo A."/>
            <person name="Gournas C."/>
            <person name="Habgood R."/>
            <person name="Hainaut M."/>
            <person name="Harispe M.L."/>
            <person name="Henrissat B."/>
            <person name="Hilden K.S."/>
            <person name="Hope R."/>
            <person name="Hossain A."/>
            <person name="Karabika E."/>
            <person name="Karaffa L."/>
            <person name="Karanyi Z."/>
            <person name="Krasevec N."/>
            <person name="Kuo A."/>
            <person name="Kusch H."/>
            <person name="LaButti K."/>
            <person name="Lagendijk E.L."/>
            <person name="Lapidus A."/>
            <person name="Levasseur A."/>
            <person name="Lindquist E."/>
            <person name="Lipzen A."/>
            <person name="Logrieco A.F."/>
            <person name="MacCabe A."/>
            <person name="Maekelae M.R."/>
            <person name="Malavazi I."/>
            <person name="Melin P."/>
            <person name="Meyer V."/>
            <person name="Mielnichuk N."/>
            <person name="Miskei M."/>
            <person name="Molnar A.P."/>
            <person name="Mule G."/>
            <person name="Ngan C.Y."/>
            <person name="Orejas M."/>
            <person name="Orosz E."/>
            <person name="Ouedraogo J.P."/>
            <person name="Overkamp K.M."/>
            <person name="Park H.-S."/>
            <person name="Perrone G."/>
            <person name="Piumi F."/>
            <person name="Punt P.J."/>
            <person name="Ram A.F."/>
            <person name="Ramon A."/>
            <person name="Rauscher S."/>
            <person name="Record E."/>
            <person name="Riano-Pachon D.M."/>
            <person name="Robert V."/>
            <person name="Roehrig J."/>
            <person name="Ruller R."/>
            <person name="Salamov A."/>
            <person name="Salih N.S."/>
            <person name="Samson R.A."/>
            <person name="Sandor E."/>
            <person name="Sanguinetti M."/>
            <person name="Schuetze T."/>
            <person name="Sepcic K."/>
            <person name="Shelest E."/>
            <person name="Sherlock G."/>
            <person name="Sophianopoulou V."/>
            <person name="Squina F.M."/>
            <person name="Sun H."/>
            <person name="Susca A."/>
            <person name="Todd R.B."/>
            <person name="Tsang A."/>
            <person name="Unkles S.E."/>
            <person name="van de Wiele N."/>
            <person name="van Rossen-Uffink D."/>
            <person name="Oliveira J.V."/>
            <person name="Vesth T.C."/>
            <person name="Visser J."/>
            <person name="Yu J.-H."/>
            <person name="Zhou M."/>
            <person name="Andersen M.R."/>
            <person name="Archer D.B."/>
            <person name="Baker S.E."/>
            <person name="Benoit I."/>
            <person name="Brakhage A.A."/>
            <person name="Braus G.H."/>
            <person name="Fischer R."/>
            <person name="Frisvad J.C."/>
            <person name="Goldman G.H."/>
            <person name="Houbraken J."/>
            <person name="Oakley B."/>
            <person name="Pocsi I."/>
            <person name="Scazzocchio C."/>
            <person name="Seiboth B."/>
            <person name="vanKuyk P.A."/>
            <person name="Wortman J."/>
            <person name="Dyer P.S."/>
            <person name="Grigoriev I.V."/>
        </authorList>
    </citation>
    <scope>NUCLEOTIDE SEQUENCE [LARGE SCALE GENOMIC DNA]</scope>
    <source>
        <strain evidence="9">CBS 506.65</strain>
    </source>
</reference>
<dbReference type="PROSITE" id="PS50600">
    <property type="entry name" value="ULP_PROTEASE"/>
    <property type="match status" value="1"/>
</dbReference>
<comment type="similarity">
    <text evidence="1">Belongs to the peptidase C48 family.</text>
</comment>
<keyword evidence="5" id="KW-0378">Hydrolase</keyword>
<dbReference type="STRING" id="1073090.A0A1L9SNW1"/>
<dbReference type="InterPro" id="IPR051947">
    <property type="entry name" value="Sentrin-specific_protease"/>
</dbReference>
<feature type="compositionally biased region" description="Basic and acidic residues" evidence="6">
    <location>
        <begin position="24"/>
        <end position="37"/>
    </location>
</feature>
<feature type="compositionally biased region" description="Polar residues" evidence="6">
    <location>
        <begin position="1147"/>
        <end position="1158"/>
    </location>
</feature>
<sequence>MSRLVGRARQMFSRNQRPSAEAEDEKRLFPNFEEKTDGVPIIPGQTFTHKAKRSNLLQSPFKPLDRISQKARESGPVNSKARAKQTAARQTVNNPHRLSTSIAEEEFEESTRPSKRQRRQGPAESSASVVDLSYEDATEATSPNLQHSPRLSTSSSHHSTKGRKSLSGLSNVEEFWDVEKMTRCGYQNSPKSSRHQPLSGTSHPKTLSRAQQSLVSIMGDSDRSYAKRSSPASTARVFDRVQIFVPPEGKESANHSTLQKKFVPTDGRRRSYDPRESPDELQGEATVPPRPANFIVRRTRAPEHGQEASGKTRREPSRSPSPRDIRPTRFLSGLQHEPQKLTQGTPKPERIPRAKRRYFDAKLIRFGSIDLEASDKQPIQVQVDNTKETIELSEASREPGSNTSIPIQKLIVLFRGTEPSQKVRLKLSKSKDGGDLIDLEFLTSRDKEDLCSLLAQKGVKVQEKSCEWMNKAFQIYKQNQTRQSSGTKRPCVESVPEPVPAATVQVVKRAKLSASLQEAVEILSKDHVPSAPNSASPTSPNKRSENSDSGAHSHPRNTRPDDEILIPVKKFEPNPSFARETRSKARRATSPVLCDDDDNAKVQTTPERKGGKWKKPLVYPPLGKKKAEVDFNDRERLKEGEFLNDNLIGFYARFLEDHLGRTRPEVAKRIYFFNSYFFATLTNLPRGQRGINYESVQKWTRQVDIFSYDYIVVPINESYHWYVAIICNLPALQITPPATSETEAGIQENETEPPSQAQSEVQEIPETPEPDEPGEGTKTTLDHKAEPMKEEVARQSLASMTLSDNDKAEGEDDQGTTQSTSDGEWPEGEENPTSASTKFAESNEKVDKPVKSGDSVKDEPRAARSSQKGGKSKKRAPPSSAKLDAQQPVIITFDSLDLPRSPTIKLLREYLQQEASSKKGVELDTSLIKGMRARQIPFQSNFSDCGLYLLAYLEKFVQNPEQFITKLLRREMQVERDWPVLKSGFLRSRLRKFLDELYNEQEQQQQRNGRKPTNNEIMADQEVVSFLLGSHELNEKEAAEKGEQTEQKKSESRVDPKEGPIETGKSMEQTLEGVSQLEGSSSSKLSNSPEGENTETVAMSKQARRGRADGAVVEVPDSQEQEYGDVGQADLRASFEQGRDNEHPVQTPRQDTGGSTVEVQIPGTPPKSSPQAQKSVRKSPRNSKKGVKKMVPNDVEIIQLPDTQ</sequence>
<keyword evidence="2" id="KW-0597">Phosphoprotein</keyword>
<dbReference type="InterPro" id="IPR003653">
    <property type="entry name" value="Peptidase_C48_C"/>
</dbReference>
<organism evidence="8 9">
    <name type="scientific">Penicilliopsis zonata CBS 506.65</name>
    <dbReference type="NCBI Taxonomy" id="1073090"/>
    <lineage>
        <taxon>Eukaryota</taxon>
        <taxon>Fungi</taxon>
        <taxon>Dikarya</taxon>
        <taxon>Ascomycota</taxon>
        <taxon>Pezizomycotina</taxon>
        <taxon>Eurotiomycetes</taxon>
        <taxon>Eurotiomycetidae</taxon>
        <taxon>Eurotiales</taxon>
        <taxon>Aspergillaceae</taxon>
        <taxon>Penicilliopsis</taxon>
    </lineage>
</organism>
<protein>
    <recommendedName>
        <fullName evidence="7">Ubiquitin-like protease family profile domain-containing protein</fullName>
    </recommendedName>
</protein>
<feature type="compositionally biased region" description="Basic and acidic residues" evidence="6">
    <location>
        <begin position="300"/>
        <end position="327"/>
    </location>
</feature>
<dbReference type="EMBL" id="KV878338">
    <property type="protein sequence ID" value="OJJ48942.1"/>
    <property type="molecule type" value="Genomic_DNA"/>
</dbReference>
<evidence type="ECO:0000256" key="5">
    <source>
        <dbReference type="ARBA" id="ARBA00022801"/>
    </source>
</evidence>
<feature type="region of interest" description="Disordered" evidence="6">
    <location>
        <begin position="186"/>
        <end position="209"/>
    </location>
</feature>
<keyword evidence="4" id="KW-0833">Ubl conjugation pathway</keyword>
<feature type="compositionally biased region" description="Basic and acidic residues" evidence="6">
    <location>
        <begin position="266"/>
        <end position="278"/>
    </location>
</feature>
<dbReference type="AlphaFoldDB" id="A0A1L9SNW1"/>
<dbReference type="GO" id="GO:0006508">
    <property type="term" value="P:proteolysis"/>
    <property type="evidence" value="ECO:0007669"/>
    <property type="project" value="UniProtKB-KW"/>
</dbReference>
<feature type="compositionally biased region" description="Basic and acidic residues" evidence="6">
    <location>
        <begin position="63"/>
        <end position="73"/>
    </location>
</feature>
<evidence type="ECO:0000313" key="9">
    <source>
        <dbReference type="Proteomes" id="UP000184188"/>
    </source>
</evidence>
<keyword evidence="3" id="KW-0645">Protease</keyword>
<feature type="region of interest" description="Disordered" evidence="6">
    <location>
        <begin position="739"/>
        <end position="886"/>
    </location>
</feature>
<dbReference type="PANTHER" id="PTHR46896">
    <property type="entry name" value="SENTRIN-SPECIFIC PROTEASE"/>
    <property type="match status" value="1"/>
</dbReference>
<feature type="compositionally biased region" description="Polar residues" evidence="6">
    <location>
        <begin position="831"/>
        <end position="840"/>
    </location>
</feature>
<evidence type="ECO:0000256" key="6">
    <source>
        <dbReference type="SAM" id="MobiDB-lite"/>
    </source>
</evidence>